<protein>
    <submittedName>
        <fullName evidence="2">Uncharacterized protein</fullName>
    </submittedName>
</protein>
<evidence type="ECO:0000313" key="3">
    <source>
        <dbReference type="Proteomes" id="UP000632339"/>
    </source>
</evidence>
<organism evidence="2 3">
    <name type="scientific">Dyadobacter beijingensis</name>
    <dbReference type="NCBI Taxonomy" id="365489"/>
    <lineage>
        <taxon>Bacteria</taxon>
        <taxon>Pseudomonadati</taxon>
        <taxon>Bacteroidota</taxon>
        <taxon>Cytophagia</taxon>
        <taxon>Cytophagales</taxon>
        <taxon>Spirosomataceae</taxon>
        <taxon>Dyadobacter</taxon>
    </lineage>
</organism>
<sequence length="160" mass="18439">MNYALCMKFTFLLGVMGLLAVSENTCMAQCKETVSPSNHKKVHYHKIQLADKMEYLTLSRTGDEIVLSYHNERIGLVFYSQMFTEIRFWTPQGQFSLYSTANDRSNWQPIFILASPVTRKELEKMKATTKIEVLLTEDTKVFNVDAQKNVMLNKAIACMH</sequence>
<gene>
    <name evidence="2" type="ORF">GCM10010967_22650</name>
</gene>
<proteinExistence type="predicted"/>
<dbReference type="EMBL" id="BMLI01000001">
    <property type="protein sequence ID" value="GGM89318.1"/>
    <property type="molecule type" value="Genomic_DNA"/>
</dbReference>
<feature type="signal peptide" evidence="1">
    <location>
        <begin position="1"/>
        <end position="28"/>
    </location>
</feature>
<reference evidence="3" key="1">
    <citation type="journal article" date="2019" name="Int. J. Syst. Evol. Microbiol.">
        <title>The Global Catalogue of Microorganisms (GCM) 10K type strain sequencing project: providing services to taxonomists for standard genome sequencing and annotation.</title>
        <authorList>
            <consortium name="The Broad Institute Genomics Platform"/>
            <consortium name="The Broad Institute Genome Sequencing Center for Infectious Disease"/>
            <person name="Wu L."/>
            <person name="Ma J."/>
        </authorList>
    </citation>
    <scope>NUCLEOTIDE SEQUENCE [LARGE SCALE GENOMIC DNA]</scope>
    <source>
        <strain evidence="3">CGMCC 1.6375</strain>
    </source>
</reference>
<keyword evidence="3" id="KW-1185">Reference proteome</keyword>
<feature type="chain" id="PRO_5046298060" evidence="1">
    <location>
        <begin position="29"/>
        <end position="160"/>
    </location>
</feature>
<name>A0ABQ2HUG3_9BACT</name>
<evidence type="ECO:0000256" key="1">
    <source>
        <dbReference type="SAM" id="SignalP"/>
    </source>
</evidence>
<accession>A0ABQ2HUG3</accession>
<evidence type="ECO:0000313" key="2">
    <source>
        <dbReference type="EMBL" id="GGM89318.1"/>
    </source>
</evidence>
<keyword evidence="1" id="KW-0732">Signal</keyword>
<dbReference type="Proteomes" id="UP000632339">
    <property type="component" value="Unassembled WGS sequence"/>
</dbReference>
<comment type="caution">
    <text evidence="2">The sequence shown here is derived from an EMBL/GenBank/DDBJ whole genome shotgun (WGS) entry which is preliminary data.</text>
</comment>